<sequence>MDSSYHFSALEMQKGINIVSCHLMGGLGNQLFQIFTTIAYSLRQRRKMIFPHSEILTTGKHRPTYWDSFLSPLRSYTTINPGCGKSSDLLYTFPCYKEPGFLYSDIPAFREEKQIMLNGYFQSYKYFEAEKQTLFSFIRLSKWQQDIRREYPTLFEPTASFEPATPFEPTASFEPTAPVDSTVSTDQLVTVSMHFRRGDYKNLQHCHPLMPYEYYKMALNYILKHMSDDRRIRVLCFFEEEDQEDVLAFVQQLASQFPAVDFKTIDHSICDWKQMLLMSCCDHNIIANSTFSWWGGYFNQHPKKIVCYPTVWFGSSIQHSTNDLFPTSWHKIEF</sequence>
<dbReference type="InterPro" id="IPR002516">
    <property type="entry name" value="Glyco_trans_11"/>
</dbReference>
<dbReference type="PANTHER" id="PTHR11927">
    <property type="entry name" value="GALACTOSIDE 2-L-FUCOSYLTRANSFERASE"/>
    <property type="match status" value="1"/>
</dbReference>
<name>A0A6C0DMN9_9ZZZZ</name>
<proteinExistence type="predicted"/>
<dbReference type="PANTHER" id="PTHR11927:SF9">
    <property type="entry name" value="L-FUCOSYLTRANSFERASE"/>
    <property type="match status" value="1"/>
</dbReference>
<dbReference type="AlphaFoldDB" id="A0A6C0DMN9"/>
<dbReference type="CDD" id="cd11301">
    <property type="entry name" value="Fut1_Fut2_like"/>
    <property type="match status" value="1"/>
</dbReference>
<evidence type="ECO:0000256" key="1">
    <source>
        <dbReference type="ARBA" id="ARBA00022676"/>
    </source>
</evidence>
<organism evidence="3">
    <name type="scientific">viral metagenome</name>
    <dbReference type="NCBI Taxonomy" id="1070528"/>
    <lineage>
        <taxon>unclassified sequences</taxon>
        <taxon>metagenomes</taxon>
        <taxon>organismal metagenomes</taxon>
    </lineage>
</organism>
<evidence type="ECO:0000256" key="2">
    <source>
        <dbReference type="ARBA" id="ARBA00022679"/>
    </source>
</evidence>
<keyword evidence="1" id="KW-0328">Glycosyltransferase</keyword>
<evidence type="ECO:0000313" key="3">
    <source>
        <dbReference type="EMBL" id="QHT17857.1"/>
    </source>
</evidence>
<dbReference type="Pfam" id="PF01531">
    <property type="entry name" value="Glyco_transf_11"/>
    <property type="match status" value="1"/>
</dbReference>
<dbReference type="GO" id="GO:0016020">
    <property type="term" value="C:membrane"/>
    <property type="evidence" value="ECO:0007669"/>
    <property type="project" value="InterPro"/>
</dbReference>
<dbReference type="GO" id="GO:0008107">
    <property type="term" value="F:galactoside 2-alpha-L-fucosyltransferase activity"/>
    <property type="evidence" value="ECO:0007669"/>
    <property type="project" value="InterPro"/>
</dbReference>
<dbReference type="EMBL" id="MN739646">
    <property type="protein sequence ID" value="QHT17857.1"/>
    <property type="molecule type" value="Genomic_DNA"/>
</dbReference>
<dbReference type="GO" id="GO:0005975">
    <property type="term" value="P:carbohydrate metabolic process"/>
    <property type="evidence" value="ECO:0007669"/>
    <property type="project" value="InterPro"/>
</dbReference>
<keyword evidence="2" id="KW-0808">Transferase</keyword>
<protein>
    <recommendedName>
        <fullName evidence="4">Glycosyl transferase family 11</fullName>
    </recommendedName>
</protein>
<accession>A0A6C0DMN9</accession>
<reference evidence="3" key="1">
    <citation type="journal article" date="2020" name="Nature">
        <title>Giant virus diversity and host interactions through global metagenomics.</title>
        <authorList>
            <person name="Schulz F."/>
            <person name="Roux S."/>
            <person name="Paez-Espino D."/>
            <person name="Jungbluth S."/>
            <person name="Walsh D.A."/>
            <person name="Denef V.J."/>
            <person name="McMahon K.D."/>
            <person name="Konstantinidis K.T."/>
            <person name="Eloe-Fadrosh E.A."/>
            <person name="Kyrpides N.C."/>
            <person name="Woyke T."/>
        </authorList>
    </citation>
    <scope>NUCLEOTIDE SEQUENCE</scope>
    <source>
        <strain evidence="3">GVMAG-M-3300023174-3</strain>
    </source>
</reference>
<evidence type="ECO:0008006" key="4">
    <source>
        <dbReference type="Google" id="ProtNLM"/>
    </source>
</evidence>